<protein>
    <recommendedName>
        <fullName evidence="2">DUF3668 domain-containing protein</fullName>
    </recommendedName>
</protein>
<dbReference type="EMBL" id="GBRD01017519">
    <property type="protein sequence ID" value="JAG48308.1"/>
    <property type="molecule type" value="Transcribed_RNA"/>
</dbReference>
<dbReference type="Gene3D" id="2.60.40.150">
    <property type="entry name" value="C2 domain"/>
    <property type="match status" value="1"/>
</dbReference>
<dbReference type="EMBL" id="GBRD01017516">
    <property type="protein sequence ID" value="JAG48311.1"/>
    <property type="molecule type" value="Transcribed_RNA"/>
</dbReference>
<name>A0A0K8S4U4_LYGHE</name>
<dbReference type="Pfam" id="PF12416">
    <property type="entry name" value="DUF3668"/>
    <property type="match status" value="1"/>
</dbReference>
<organism evidence="3">
    <name type="scientific">Lygus hesperus</name>
    <name type="common">Western plant bug</name>
    <dbReference type="NCBI Taxonomy" id="30085"/>
    <lineage>
        <taxon>Eukaryota</taxon>
        <taxon>Metazoa</taxon>
        <taxon>Ecdysozoa</taxon>
        <taxon>Arthropoda</taxon>
        <taxon>Hexapoda</taxon>
        <taxon>Insecta</taxon>
        <taxon>Pterygota</taxon>
        <taxon>Neoptera</taxon>
        <taxon>Paraneoptera</taxon>
        <taxon>Hemiptera</taxon>
        <taxon>Heteroptera</taxon>
        <taxon>Panheteroptera</taxon>
        <taxon>Cimicomorpha</taxon>
        <taxon>Miridae</taxon>
        <taxon>Mirini</taxon>
        <taxon>Lygus</taxon>
    </lineage>
</organism>
<dbReference type="InterPro" id="IPR022136">
    <property type="entry name" value="DUF3668"/>
</dbReference>
<dbReference type="AlphaFoldDB" id="A0A0K8S4U4"/>
<dbReference type="InterPro" id="IPR039893">
    <property type="entry name" value="CEP120-like"/>
</dbReference>
<dbReference type="PANTHER" id="PTHR21574:SF0">
    <property type="entry name" value="CENTROSOMAL PROTEIN OF 120 KDA"/>
    <property type="match status" value="1"/>
</dbReference>
<dbReference type="PANTHER" id="PTHR21574">
    <property type="entry name" value="CENTROSOMAL PROTEIN OF 120 KDA"/>
    <property type="match status" value="1"/>
</dbReference>
<keyword evidence="1" id="KW-0175">Coiled coil</keyword>
<feature type="coiled-coil region" evidence="1">
    <location>
        <begin position="505"/>
        <end position="564"/>
    </location>
</feature>
<evidence type="ECO:0000313" key="3">
    <source>
        <dbReference type="EMBL" id="JAG48311.1"/>
    </source>
</evidence>
<feature type="coiled-coil region" evidence="1">
    <location>
        <begin position="594"/>
        <end position="654"/>
    </location>
</feature>
<dbReference type="InterPro" id="IPR035892">
    <property type="entry name" value="C2_domain_sf"/>
</dbReference>
<dbReference type="GO" id="GO:0005813">
    <property type="term" value="C:centrosome"/>
    <property type="evidence" value="ECO:0007669"/>
    <property type="project" value="TreeGrafter"/>
</dbReference>
<evidence type="ECO:0000256" key="1">
    <source>
        <dbReference type="SAM" id="Coils"/>
    </source>
</evidence>
<reference evidence="3" key="1">
    <citation type="submission" date="2014-09" db="EMBL/GenBank/DDBJ databases">
        <authorList>
            <person name="Magalhaes I.L.F."/>
            <person name="Oliveira U."/>
            <person name="Santos F.R."/>
            <person name="Vidigal T.H.D.A."/>
            <person name="Brescovit A.D."/>
            <person name="Santos A.J."/>
        </authorList>
    </citation>
    <scope>NUCLEOTIDE SEQUENCE</scope>
</reference>
<evidence type="ECO:0000259" key="2">
    <source>
        <dbReference type="Pfam" id="PF12416"/>
    </source>
</evidence>
<proteinExistence type="predicted"/>
<accession>A0A0K8S4U4</accession>
<sequence length="731" mass="83385">MMDNLLSSSLQVVLEIKEGSGFSFLTSPLIVVAALNGSKLESAEIRPASSPLFDTQLLWQTDKKYLRRLRTGNTALKIECFSVINEHKRDRLGYILLNLKEAQIIPKDSGIAALETWHKLLGLRSEAKSHAPELLLRFKIEEANDESAITKPSRFASIKDYRDNRGMGDAAVHLSGPHFLQIGPPESTELYELVINIQEAGNLYSVIPPSEIGAPITFQYSVMGSSYISDDFNGLQDTVANAMAVVEVKSQAAFLASYFKGFPHLTFKLYCGDKILGSASIDLQELSKFSNSKPFVKKSKIFIKTLDGKDVTEAESLNPYLKVEVSLLPKNVNLYEDNVKKMLEAPRLDAGDAPFPSRNTFPQEFQMDPLSPPPPNRVMAHLDEPEHDILSDDLLLPHEDGFMFHNDSISKQELSENDSKVRDLHGRREDVIGSPHHATVNSGKPNQLNAQTKSNFRAADILPRQYIREAAQKTCEELEDWKEQQQEIFKYELKMKTEKHLKKLSEEWIKQKKDLETTLKEKIDNCQNLYRKLEEAISDLVVKSERLSLKEDELHRAKEELDRKYTTKFQELRKASQLHQFDMEQKIHAVVVEKNSLTSKLEERDREIAHLKETIAKNSSDLSKDQVAALIEDMRQLEQNLHKALQSKAFFKEQWAKVLRELHMLKEQEQQEMKCIIQKNKDELASVGLVQGITDEVDEMRRDQLELLKLKEEIKSKVSIPTESQASSRFD</sequence>
<feature type="domain" description="DUF3668" evidence="2">
    <location>
        <begin position="178"/>
        <end position="327"/>
    </location>
</feature>
<dbReference type="GO" id="GO:1903724">
    <property type="term" value="P:positive regulation of centriole elongation"/>
    <property type="evidence" value="ECO:0007669"/>
    <property type="project" value="TreeGrafter"/>
</dbReference>